<dbReference type="Proteomes" id="UP000249056">
    <property type="component" value="Unassembled WGS sequence"/>
</dbReference>
<name>A0A395IQ82_9HELO</name>
<dbReference type="EMBL" id="QKRW01000030">
    <property type="protein sequence ID" value="RAL61563.1"/>
    <property type="molecule type" value="Genomic_DNA"/>
</dbReference>
<feature type="region of interest" description="Disordered" evidence="1">
    <location>
        <begin position="58"/>
        <end position="78"/>
    </location>
</feature>
<protein>
    <submittedName>
        <fullName evidence="2">Uncharacterized protein</fullName>
    </submittedName>
</protein>
<dbReference type="AlphaFoldDB" id="A0A395IQ82"/>
<evidence type="ECO:0000313" key="3">
    <source>
        <dbReference type="Proteomes" id="UP000249056"/>
    </source>
</evidence>
<accession>A0A395IQ82</accession>
<evidence type="ECO:0000256" key="1">
    <source>
        <dbReference type="SAM" id="MobiDB-lite"/>
    </source>
</evidence>
<reference evidence="2 3" key="1">
    <citation type="submission" date="2018-06" db="EMBL/GenBank/DDBJ databases">
        <title>Genome Sequence of the Brown Rot Fungal Pathogen Monilinia fructigena.</title>
        <authorList>
            <person name="Landi L."/>
            <person name="De Miccolis Angelini R.M."/>
            <person name="Pollastro S."/>
            <person name="Abate D."/>
            <person name="Faretra F."/>
            <person name="Romanazzi G."/>
        </authorList>
    </citation>
    <scope>NUCLEOTIDE SEQUENCE [LARGE SCALE GENOMIC DNA]</scope>
    <source>
        <strain evidence="2 3">Mfrg269</strain>
    </source>
</reference>
<keyword evidence="3" id="KW-1185">Reference proteome</keyword>
<sequence length="250" mass="28453">MLFQGQSDYYNQTSSTVIVFEASPYLLTKVSSFQYKWRGEHISKRSDLYQVQRQLQYNAQNENGTPPRPLSRRKQRAATAAAAEEAAVLSEDRRRALTVTYNGASAGEARERLLKNPAMSLGPGLTLPPTEDKSYNLLTHYRAPGPELVNKSVPSCGLPSGWSDKHDRCIAYLSTHAPLKDGKIPRQEVVQPRYTTRQITSFLLMRFPELCRHRIKEKIIELRLELLDQASTLLLHVLWSGQRFSCNMFV</sequence>
<evidence type="ECO:0000313" key="2">
    <source>
        <dbReference type="EMBL" id="RAL61563.1"/>
    </source>
</evidence>
<comment type="caution">
    <text evidence="2">The sequence shown here is derived from an EMBL/GenBank/DDBJ whole genome shotgun (WGS) entry which is preliminary data.</text>
</comment>
<organism evidence="2 3">
    <name type="scientific">Monilinia fructigena</name>
    <dbReference type="NCBI Taxonomy" id="38457"/>
    <lineage>
        <taxon>Eukaryota</taxon>
        <taxon>Fungi</taxon>
        <taxon>Dikarya</taxon>
        <taxon>Ascomycota</taxon>
        <taxon>Pezizomycotina</taxon>
        <taxon>Leotiomycetes</taxon>
        <taxon>Helotiales</taxon>
        <taxon>Sclerotiniaceae</taxon>
        <taxon>Monilinia</taxon>
    </lineage>
</organism>
<dbReference type="OrthoDB" id="5383839at2759"/>
<proteinExistence type="predicted"/>
<gene>
    <name evidence="2" type="ORF">DID88_009602</name>
</gene>